<reference evidence="3" key="1">
    <citation type="journal article" date="2019" name="Int. J. Syst. Evol. Microbiol.">
        <title>The Global Catalogue of Microorganisms (GCM) 10K type strain sequencing project: providing services to taxonomists for standard genome sequencing and annotation.</title>
        <authorList>
            <consortium name="The Broad Institute Genomics Platform"/>
            <consortium name="The Broad Institute Genome Sequencing Center for Infectious Disease"/>
            <person name="Wu L."/>
            <person name="Ma J."/>
        </authorList>
    </citation>
    <scope>NUCLEOTIDE SEQUENCE [LARGE SCALE GENOMIC DNA]</scope>
    <source>
        <strain evidence="3">CGMCC 1.12849</strain>
    </source>
</reference>
<dbReference type="EMBL" id="JBHSHE010000003">
    <property type="protein sequence ID" value="MFC4714665.1"/>
    <property type="molecule type" value="Genomic_DNA"/>
</dbReference>
<comment type="caution">
    <text evidence="2">The sequence shown here is derived from an EMBL/GenBank/DDBJ whole genome shotgun (WGS) entry which is preliminary data.</text>
</comment>
<sequence length="60" mass="7040">MHARTCAALYIHANTLYNRLERIDKLIGPGWKDSSRNLDLQLAMRLNRLISTIVQHHDER</sequence>
<dbReference type="Proteomes" id="UP001595884">
    <property type="component" value="Unassembled WGS sequence"/>
</dbReference>
<protein>
    <submittedName>
        <fullName evidence="2">Helix-turn-helix domain-containing protein</fullName>
    </submittedName>
</protein>
<evidence type="ECO:0000259" key="1">
    <source>
        <dbReference type="Pfam" id="PF13556"/>
    </source>
</evidence>
<evidence type="ECO:0000313" key="2">
    <source>
        <dbReference type="EMBL" id="MFC4714665.1"/>
    </source>
</evidence>
<keyword evidence="3" id="KW-1185">Reference proteome</keyword>
<gene>
    <name evidence="2" type="ORF">ACFO7V_00685</name>
</gene>
<evidence type="ECO:0000313" key="3">
    <source>
        <dbReference type="Proteomes" id="UP001595884"/>
    </source>
</evidence>
<name>A0ABV9MII8_9MICC</name>
<proteinExistence type="predicted"/>
<dbReference type="RefSeq" id="WP_324092624.1">
    <property type="nucleotide sequence ID" value="NZ_BAAAVQ010000071.1"/>
</dbReference>
<dbReference type="Gene3D" id="1.10.10.2840">
    <property type="entry name" value="PucR C-terminal helix-turn-helix domain"/>
    <property type="match status" value="1"/>
</dbReference>
<dbReference type="InterPro" id="IPR025736">
    <property type="entry name" value="PucR_C-HTH_dom"/>
</dbReference>
<organism evidence="2 3">
    <name type="scientific">Glutamicibacter bergerei</name>
    <dbReference type="NCBI Taxonomy" id="256702"/>
    <lineage>
        <taxon>Bacteria</taxon>
        <taxon>Bacillati</taxon>
        <taxon>Actinomycetota</taxon>
        <taxon>Actinomycetes</taxon>
        <taxon>Micrococcales</taxon>
        <taxon>Micrococcaceae</taxon>
        <taxon>Glutamicibacter</taxon>
    </lineage>
</organism>
<dbReference type="InterPro" id="IPR042070">
    <property type="entry name" value="PucR_C-HTH_sf"/>
</dbReference>
<feature type="domain" description="PucR C-terminal helix-turn-helix" evidence="1">
    <location>
        <begin position="3"/>
        <end position="46"/>
    </location>
</feature>
<accession>A0ABV9MII8</accession>
<dbReference type="Pfam" id="PF13556">
    <property type="entry name" value="HTH_30"/>
    <property type="match status" value="1"/>
</dbReference>